<dbReference type="RefSeq" id="WP_142456204.1">
    <property type="nucleotide sequence ID" value="NZ_FXTP01000020.1"/>
</dbReference>
<dbReference type="Proteomes" id="UP000317557">
    <property type="component" value="Unassembled WGS sequence"/>
</dbReference>
<sequence>MKEFSLQKYRDISTILTDSFVYLRIHYKSLGKALLFIVLPFYLIAGALVGESYSGFISSLLQSPELLSDAMPGFRFMAGMLLLAFSSVALFAVTLKHVQLAQYTREITISDIMEDFGRHFFYLFALYVMLIFAIGFGLMFFIIPGIYIGIKAFLSPAITVIEDRNPLDAFGRSWKLTTGHWWSTFAVYLVMYIVTTFMSYVATVPVSILITFVSSSGADTSSVLSSGISLMYGFFIVIGSLFTVILIIASALHYFNLVERKEGRGLHEQIEELG</sequence>
<feature type="transmembrane region" description="Helical" evidence="1">
    <location>
        <begin position="116"/>
        <end position="134"/>
    </location>
</feature>
<gene>
    <name evidence="3" type="ORF">SAMN06265219_12051</name>
</gene>
<feature type="domain" description="DUF7847" evidence="2">
    <location>
        <begin position="110"/>
        <end position="254"/>
    </location>
</feature>
<dbReference type="InterPro" id="IPR057169">
    <property type="entry name" value="DUF7847"/>
</dbReference>
<feature type="transmembrane region" description="Helical" evidence="1">
    <location>
        <begin position="76"/>
        <end position="95"/>
    </location>
</feature>
<accession>A0A521FJE9</accession>
<evidence type="ECO:0000256" key="1">
    <source>
        <dbReference type="SAM" id="Phobius"/>
    </source>
</evidence>
<keyword evidence="4" id="KW-1185">Reference proteome</keyword>
<keyword evidence="1" id="KW-1133">Transmembrane helix</keyword>
<organism evidence="3 4">
    <name type="scientific">Gracilimonas mengyeensis</name>
    <dbReference type="NCBI Taxonomy" id="1302730"/>
    <lineage>
        <taxon>Bacteria</taxon>
        <taxon>Pseudomonadati</taxon>
        <taxon>Balneolota</taxon>
        <taxon>Balneolia</taxon>
        <taxon>Balneolales</taxon>
        <taxon>Balneolaceae</taxon>
        <taxon>Gracilimonas</taxon>
    </lineage>
</organism>
<keyword evidence="1" id="KW-0812">Transmembrane</keyword>
<name>A0A521FJE9_9BACT</name>
<proteinExistence type="predicted"/>
<feature type="transmembrane region" description="Helical" evidence="1">
    <location>
        <begin position="182"/>
        <end position="210"/>
    </location>
</feature>
<reference evidence="3 4" key="1">
    <citation type="submission" date="2017-05" db="EMBL/GenBank/DDBJ databases">
        <authorList>
            <person name="Varghese N."/>
            <person name="Submissions S."/>
        </authorList>
    </citation>
    <scope>NUCLEOTIDE SEQUENCE [LARGE SCALE GENOMIC DNA]</scope>
    <source>
        <strain evidence="3 4">DSM 21985</strain>
    </source>
</reference>
<evidence type="ECO:0000313" key="4">
    <source>
        <dbReference type="Proteomes" id="UP000317557"/>
    </source>
</evidence>
<keyword evidence="1" id="KW-0472">Membrane</keyword>
<dbReference type="AlphaFoldDB" id="A0A521FJE9"/>
<protein>
    <recommendedName>
        <fullName evidence="2">DUF7847 domain-containing protein</fullName>
    </recommendedName>
</protein>
<dbReference type="EMBL" id="FXTP01000020">
    <property type="protein sequence ID" value="SMO96327.1"/>
    <property type="molecule type" value="Genomic_DNA"/>
</dbReference>
<dbReference type="Pfam" id="PF25231">
    <property type="entry name" value="DUF7847"/>
    <property type="match status" value="1"/>
</dbReference>
<evidence type="ECO:0000313" key="3">
    <source>
        <dbReference type="EMBL" id="SMO96327.1"/>
    </source>
</evidence>
<evidence type="ECO:0000259" key="2">
    <source>
        <dbReference type="Pfam" id="PF25231"/>
    </source>
</evidence>
<feature type="transmembrane region" description="Helical" evidence="1">
    <location>
        <begin position="230"/>
        <end position="255"/>
    </location>
</feature>
<dbReference type="OrthoDB" id="1049480at2"/>
<feature type="transmembrane region" description="Helical" evidence="1">
    <location>
        <begin position="33"/>
        <end position="56"/>
    </location>
</feature>